<evidence type="ECO:0000256" key="2">
    <source>
        <dbReference type="ARBA" id="ARBA00022723"/>
    </source>
</evidence>
<dbReference type="InterPro" id="IPR007219">
    <property type="entry name" value="XnlR_reg_dom"/>
</dbReference>
<gene>
    <name evidence="9" type="ORF">BJX68DRAFT_269131</name>
</gene>
<protein>
    <recommendedName>
        <fullName evidence="8">Zn(2)-C6 fungal-type domain-containing protein</fullName>
    </recommendedName>
</protein>
<dbReference type="GeneID" id="98161426"/>
<feature type="region of interest" description="Disordered" evidence="7">
    <location>
        <begin position="54"/>
        <end position="77"/>
    </location>
</feature>
<evidence type="ECO:0000256" key="3">
    <source>
        <dbReference type="ARBA" id="ARBA00023015"/>
    </source>
</evidence>
<dbReference type="InterPro" id="IPR050987">
    <property type="entry name" value="AtrR-like"/>
</dbReference>
<evidence type="ECO:0000256" key="5">
    <source>
        <dbReference type="ARBA" id="ARBA00023163"/>
    </source>
</evidence>
<evidence type="ECO:0000256" key="1">
    <source>
        <dbReference type="ARBA" id="ARBA00004123"/>
    </source>
</evidence>
<dbReference type="InterPro" id="IPR001138">
    <property type="entry name" value="Zn2Cys6_DnaBD"/>
</dbReference>
<dbReference type="Gene3D" id="4.10.240.10">
    <property type="entry name" value="Zn(2)-C6 fungal-type DNA-binding domain"/>
    <property type="match status" value="1"/>
</dbReference>
<comment type="subcellular location">
    <subcellularLocation>
        <location evidence="1">Nucleus</location>
    </subcellularLocation>
</comment>
<feature type="domain" description="Zn(2)-C6 fungal-type" evidence="8">
    <location>
        <begin position="9"/>
        <end position="45"/>
    </location>
</feature>
<keyword evidence="6" id="KW-0539">Nucleus</keyword>
<dbReference type="Pfam" id="PF04082">
    <property type="entry name" value="Fungal_trans"/>
    <property type="match status" value="1"/>
</dbReference>
<comment type="caution">
    <text evidence="9">The sequence shown here is derived from an EMBL/GenBank/DDBJ whole genome shotgun (WGS) entry which is preliminary data.</text>
</comment>
<dbReference type="Proteomes" id="UP001610444">
    <property type="component" value="Unassembled WGS sequence"/>
</dbReference>
<dbReference type="EMBL" id="JBFXLR010000036">
    <property type="protein sequence ID" value="KAL2845604.1"/>
    <property type="molecule type" value="Genomic_DNA"/>
</dbReference>
<dbReference type="PANTHER" id="PTHR46910:SF3">
    <property type="entry name" value="HALOTOLERANCE PROTEIN 9-RELATED"/>
    <property type="match status" value="1"/>
</dbReference>
<dbReference type="RefSeq" id="XP_070896738.1">
    <property type="nucleotide sequence ID" value="XM_071046262.1"/>
</dbReference>
<keyword evidence="5" id="KW-0804">Transcription</keyword>
<dbReference type="Pfam" id="PF00172">
    <property type="entry name" value="Zn_clus"/>
    <property type="match status" value="1"/>
</dbReference>
<dbReference type="PROSITE" id="PS50048">
    <property type="entry name" value="ZN2_CY6_FUNGAL_2"/>
    <property type="match status" value="1"/>
</dbReference>
<dbReference type="CDD" id="cd12148">
    <property type="entry name" value="fungal_TF_MHR"/>
    <property type="match status" value="1"/>
</dbReference>
<keyword evidence="2" id="KW-0479">Metal-binding</keyword>
<evidence type="ECO:0000313" key="9">
    <source>
        <dbReference type="EMBL" id="KAL2845604.1"/>
    </source>
</evidence>
<evidence type="ECO:0000313" key="10">
    <source>
        <dbReference type="Proteomes" id="UP001610444"/>
    </source>
</evidence>
<accession>A0ABR4JZU8</accession>
<feature type="compositionally biased region" description="Polar residues" evidence="7">
    <location>
        <begin position="61"/>
        <end position="77"/>
    </location>
</feature>
<organism evidence="9 10">
    <name type="scientific">Aspergillus pseudodeflectus</name>
    <dbReference type="NCBI Taxonomy" id="176178"/>
    <lineage>
        <taxon>Eukaryota</taxon>
        <taxon>Fungi</taxon>
        <taxon>Dikarya</taxon>
        <taxon>Ascomycota</taxon>
        <taxon>Pezizomycotina</taxon>
        <taxon>Eurotiomycetes</taxon>
        <taxon>Eurotiomycetidae</taxon>
        <taxon>Eurotiales</taxon>
        <taxon>Aspergillaceae</taxon>
        <taxon>Aspergillus</taxon>
        <taxon>Aspergillus subgen. Nidulantes</taxon>
    </lineage>
</organism>
<keyword evidence="10" id="KW-1185">Reference proteome</keyword>
<dbReference type="InterPro" id="IPR036864">
    <property type="entry name" value="Zn2-C6_fun-type_DNA-bd_sf"/>
</dbReference>
<dbReference type="SUPFAM" id="SSF57701">
    <property type="entry name" value="Zn2/Cys6 DNA-binding domain"/>
    <property type="match status" value="1"/>
</dbReference>
<sequence>MESPRLNKSCDQCRNRKVRCIVPPSSDGRAVACTHCIKRNETCQFSNLKRRLRSRGIASQEGRTTTAPSTPQKGSGSFKTLSDLFIDRLLSSPSESPVPYDEFSVLKAHDDRVPSSGIAFFSPKRVDSLVKRLGNAHLRELVHQIDRTIRTRLLARPEKEISLYSLAKVQTELEIGSDAESHMQRYFEVLHPVYPFIDKRAFQEKAASSNLFQVLETDFAFCGLYYAVVALGCQYNGFGSFIPDNNRPWKFFQIALSRLGWILMSPESLASLQAITAMAIFTTSAFGHSLDQTLIAEASRMVLALRYHKSTFGEDSALCYRTFWVIYHLEKRYCFQARQSSVIADYDIGCPIPPAPDSIIGEYNWLLSSVRFSRILSIAYASLFSVSASTQSDDTLLASVDHVHTLLEEWRQSIPLDFRPKEHLQRRQLNDGASKEIALRTHYYYYHLTIALSRLTLHISRDVAKSENAMRTLLDTARSIIDLTRFIDVEPYTPTFILAVLPLSALFILFDFAIHHPTDPEIRSYLTLLDIVAGHFSQLDHASKGVIPSSYLSEFSHMARQYVQSVSKQTPTTGPTSDDPGARPGADETNGGHSANTPAPMLATATAIAADPTFTDTALQSPQTGETSDPTLMEGLDYNNLDSLYFLTPDSDFWAGGRSFDQFDPREFYGEIFL</sequence>
<evidence type="ECO:0000259" key="8">
    <source>
        <dbReference type="PROSITE" id="PS50048"/>
    </source>
</evidence>
<proteinExistence type="predicted"/>
<keyword evidence="3" id="KW-0805">Transcription regulation</keyword>
<dbReference type="PANTHER" id="PTHR46910">
    <property type="entry name" value="TRANSCRIPTION FACTOR PDR1"/>
    <property type="match status" value="1"/>
</dbReference>
<keyword evidence="4" id="KW-0238">DNA-binding</keyword>
<feature type="compositionally biased region" description="Low complexity" evidence="7">
    <location>
        <begin position="570"/>
        <end position="579"/>
    </location>
</feature>
<evidence type="ECO:0000256" key="7">
    <source>
        <dbReference type="SAM" id="MobiDB-lite"/>
    </source>
</evidence>
<name>A0ABR4JZU8_9EURO</name>
<evidence type="ECO:0000256" key="6">
    <source>
        <dbReference type="ARBA" id="ARBA00023242"/>
    </source>
</evidence>
<evidence type="ECO:0000256" key="4">
    <source>
        <dbReference type="ARBA" id="ARBA00023125"/>
    </source>
</evidence>
<dbReference type="PROSITE" id="PS00463">
    <property type="entry name" value="ZN2_CY6_FUNGAL_1"/>
    <property type="match status" value="1"/>
</dbReference>
<feature type="region of interest" description="Disordered" evidence="7">
    <location>
        <begin position="564"/>
        <end position="599"/>
    </location>
</feature>
<reference evidence="9 10" key="1">
    <citation type="submission" date="2024-07" db="EMBL/GenBank/DDBJ databases">
        <title>Section-level genome sequencing and comparative genomics of Aspergillus sections Usti and Cavernicolus.</title>
        <authorList>
            <consortium name="Lawrence Berkeley National Laboratory"/>
            <person name="Nybo J.L."/>
            <person name="Vesth T.C."/>
            <person name="Theobald S."/>
            <person name="Frisvad J.C."/>
            <person name="Larsen T.O."/>
            <person name="Kjaerboelling I."/>
            <person name="Rothschild-Mancinelli K."/>
            <person name="Lyhne E.K."/>
            <person name="Kogle M.E."/>
            <person name="Barry K."/>
            <person name="Clum A."/>
            <person name="Na H."/>
            <person name="Ledsgaard L."/>
            <person name="Lin J."/>
            <person name="Lipzen A."/>
            <person name="Kuo A."/>
            <person name="Riley R."/>
            <person name="Mondo S."/>
            <person name="LaButti K."/>
            <person name="Haridas S."/>
            <person name="Pangalinan J."/>
            <person name="Salamov A.A."/>
            <person name="Simmons B.A."/>
            <person name="Magnuson J.K."/>
            <person name="Chen J."/>
            <person name="Drula E."/>
            <person name="Henrissat B."/>
            <person name="Wiebenga A."/>
            <person name="Lubbers R.J."/>
            <person name="Gomes A.C."/>
            <person name="Macurrencykelacurrency M.R."/>
            <person name="Stajich J."/>
            <person name="Grigoriev I.V."/>
            <person name="Mortensen U.H."/>
            <person name="De vries R.P."/>
            <person name="Baker S.E."/>
            <person name="Andersen M.R."/>
        </authorList>
    </citation>
    <scope>NUCLEOTIDE SEQUENCE [LARGE SCALE GENOMIC DNA]</scope>
    <source>
        <strain evidence="9 10">CBS 756.74</strain>
    </source>
</reference>
<dbReference type="SMART" id="SM00066">
    <property type="entry name" value="GAL4"/>
    <property type="match status" value="1"/>
</dbReference>
<dbReference type="CDD" id="cd00067">
    <property type="entry name" value="GAL4"/>
    <property type="match status" value="1"/>
</dbReference>